<dbReference type="InParanoid" id="A0A1B7MYW2"/>
<sequence>MIPASHLHLIKPLGNTVVIEYGPSRIAFGALRRWCNADSLLEVQVSERLGCWNEGPPSCSFIHVMIGYATALKRTSLMRPLQATDIATWLSGRVKVTSEHSADRMCENHWTGGMAMSGIRTIIVVAHMGNRSRKRVCEELRKLNNRSGYINDDRRYIEQKHNRQTARGESNVQRVV</sequence>
<evidence type="ECO:0000313" key="2">
    <source>
        <dbReference type="Proteomes" id="UP000092154"/>
    </source>
</evidence>
<gene>
    <name evidence="1" type="ORF">K503DRAFT_783362</name>
</gene>
<name>A0A1B7MYW2_9AGAM</name>
<dbReference type="Proteomes" id="UP000092154">
    <property type="component" value="Unassembled WGS sequence"/>
</dbReference>
<keyword evidence="2" id="KW-1185">Reference proteome</keyword>
<accession>A0A1B7MYW2</accession>
<organism evidence="1 2">
    <name type="scientific">Rhizopogon vinicolor AM-OR11-026</name>
    <dbReference type="NCBI Taxonomy" id="1314800"/>
    <lineage>
        <taxon>Eukaryota</taxon>
        <taxon>Fungi</taxon>
        <taxon>Dikarya</taxon>
        <taxon>Basidiomycota</taxon>
        <taxon>Agaricomycotina</taxon>
        <taxon>Agaricomycetes</taxon>
        <taxon>Agaricomycetidae</taxon>
        <taxon>Boletales</taxon>
        <taxon>Suillineae</taxon>
        <taxon>Rhizopogonaceae</taxon>
        <taxon>Rhizopogon</taxon>
    </lineage>
</organism>
<dbReference type="AlphaFoldDB" id="A0A1B7MYW2"/>
<evidence type="ECO:0000313" key="1">
    <source>
        <dbReference type="EMBL" id="OAX37795.1"/>
    </source>
</evidence>
<protein>
    <submittedName>
        <fullName evidence="1">Uncharacterized protein</fullName>
    </submittedName>
</protein>
<proteinExistence type="predicted"/>
<reference evidence="1 2" key="1">
    <citation type="submission" date="2016-06" db="EMBL/GenBank/DDBJ databases">
        <title>Comparative genomics of the ectomycorrhizal sister species Rhizopogon vinicolor and Rhizopogon vesiculosus (Basidiomycota: Boletales) reveals a divergence of the mating type B locus.</title>
        <authorList>
            <consortium name="DOE Joint Genome Institute"/>
            <person name="Mujic A.B."/>
            <person name="Kuo A."/>
            <person name="Tritt A."/>
            <person name="Lipzen A."/>
            <person name="Chen C."/>
            <person name="Johnson J."/>
            <person name="Sharma A."/>
            <person name="Barry K."/>
            <person name="Grigoriev I.V."/>
            <person name="Spatafora J.W."/>
        </authorList>
    </citation>
    <scope>NUCLEOTIDE SEQUENCE [LARGE SCALE GENOMIC DNA]</scope>
    <source>
        <strain evidence="1 2">AM-OR11-026</strain>
    </source>
</reference>
<dbReference type="EMBL" id="KV448330">
    <property type="protein sequence ID" value="OAX37795.1"/>
    <property type="molecule type" value="Genomic_DNA"/>
</dbReference>